<dbReference type="EMBL" id="CP076135">
    <property type="protein sequence ID" value="QWG17288.1"/>
    <property type="molecule type" value="Genomic_DNA"/>
</dbReference>
<keyword evidence="4 9" id="KW-0479">Metal-binding</keyword>
<comment type="similarity">
    <text evidence="1">Belongs to the peptidase A31 family.</text>
</comment>
<evidence type="ECO:0000256" key="6">
    <source>
        <dbReference type="ARBA" id="ARBA00022801"/>
    </source>
</evidence>
<evidence type="ECO:0000313" key="11">
    <source>
        <dbReference type="Proteomes" id="UP000680805"/>
    </source>
</evidence>
<evidence type="ECO:0000256" key="1">
    <source>
        <dbReference type="ARBA" id="ARBA00006814"/>
    </source>
</evidence>
<accession>A0A975NLC6</accession>
<evidence type="ECO:0000256" key="3">
    <source>
        <dbReference type="ARBA" id="ARBA00022670"/>
    </source>
</evidence>
<dbReference type="PRINTS" id="PR00446">
    <property type="entry name" value="HYDRGNUPTAKE"/>
</dbReference>
<dbReference type="GO" id="GO:0008047">
    <property type="term" value="F:enzyme activator activity"/>
    <property type="evidence" value="ECO:0007669"/>
    <property type="project" value="InterPro"/>
</dbReference>
<dbReference type="Gene3D" id="3.40.50.1450">
    <property type="entry name" value="HybD-like"/>
    <property type="match status" value="1"/>
</dbReference>
<dbReference type="InterPro" id="IPR004419">
    <property type="entry name" value="Pept_A31_hyd_express"/>
</dbReference>
<dbReference type="Pfam" id="PF01750">
    <property type="entry name" value="HycI"/>
    <property type="match status" value="1"/>
</dbReference>
<reference evidence="10" key="1">
    <citation type="submission" date="2021-06" db="EMBL/GenBank/DDBJ databases">
        <title>Bradyrhizobium sp. S2-11-2 Genome sequencing.</title>
        <authorList>
            <person name="Jin L."/>
        </authorList>
    </citation>
    <scope>NUCLEOTIDE SEQUENCE</scope>
    <source>
        <strain evidence="10">S2-11-2</strain>
    </source>
</reference>
<dbReference type="Proteomes" id="UP000680805">
    <property type="component" value="Chromosome"/>
</dbReference>
<dbReference type="AlphaFoldDB" id="A0A975NLC6"/>
<dbReference type="GO" id="GO:0016485">
    <property type="term" value="P:protein processing"/>
    <property type="evidence" value="ECO:0007669"/>
    <property type="project" value="InterPro"/>
</dbReference>
<organism evidence="10 11">
    <name type="scientific">Bradyrhizobium sediminis</name>
    <dbReference type="NCBI Taxonomy" id="2840469"/>
    <lineage>
        <taxon>Bacteria</taxon>
        <taxon>Pseudomonadati</taxon>
        <taxon>Pseudomonadota</taxon>
        <taxon>Alphaproteobacteria</taxon>
        <taxon>Hyphomicrobiales</taxon>
        <taxon>Nitrobacteraceae</taxon>
        <taxon>Bradyrhizobium</taxon>
    </lineage>
</organism>
<dbReference type="GO" id="GO:0046872">
    <property type="term" value="F:metal ion binding"/>
    <property type="evidence" value="ECO:0007669"/>
    <property type="project" value="UniProtKB-KW"/>
</dbReference>
<dbReference type="SUPFAM" id="SSF53163">
    <property type="entry name" value="HybD-like"/>
    <property type="match status" value="1"/>
</dbReference>
<name>A0A975NLC6_9BRAD</name>
<dbReference type="PANTHER" id="PTHR30302:SF1">
    <property type="entry name" value="HYDROGENASE 2 MATURATION PROTEASE"/>
    <property type="match status" value="1"/>
</dbReference>
<comment type="function">
    <text evidence="7">Not known. Could be involved in the processing of hydrogenase.</text>
</comment>
<dbReference type="PANTHER" id="PTHR30302">
    <property type="entry name" value="HYDROGENASE 1 MATURATION PROTEASE"/>
    <property type="match status" value="1"/>
</dbReference>
<proteinExistence type="inferred from homology"/>
<dbReference type="GO" id="GO:0004190">
    <property type="term" value="F:aspartic-type endopeptidase activity"/>
    <property type="evidence" value="ECO:0007669"/>
    <property type="project" value="UniProtKB-KW"/>
</dbReference>
<evidence type="ECO:0000256" key="8">
    <source>
        <dbReference type="ARBA" id="ARBA00067626"/>
    </source>
</evidence>
<dbReference type="InterPro" id="IPR023430">
    <property type="entry name" value="Pept_HybD-like_dom_sf"/>
</dbReference>
<evidence type="ECO:0000256" key="4">
    <source>
        <dbReference type="ARBA" id="ARBA00022723"/>
    </source>
</evidence>
<dbReference type="KEGG" id="bsei:KMZ68_20290"/>
<dbReference type="NCBIfam" id="TIGR00072">
    <property type="entry name" value="hydrog_prot"/>
    <property type="match status" value="1"/>
</dbReference>
<evidence type="ECO:0000313" key="10">
    <source>
        <dbReference type="EMBL" id="QWG17288.1"/>
    </source>
</evidence>
<dbReference type="NCBIfam" id="TIGR00140">
    <property type="entry name" value="hupD"/>
    <property type="match status" value="1"/>
</dbReference>
<evidence type="ECO:0000256" key="9">
    <source>
        <dbReference type="PIRSR" id="PIRSR604419-1"/>
    </source>
</evidence>
<keyword evidence="5" id="KW-0064">Aspartyl protease</keyword>
<keyword evidence="2 9" id="KW-0533">Nickel</keyword>
<evidence type="ECO:0000256" key="2">
    <source>
        <dbReference type="ARBA" id="ARBA00022596"/>
    </source>
</evidence>
<dbReference type="CDD" id="cd06062">
    <property type="entry name" value="H2MP_MemB-H2up"/>
    <property type="match status" value="1"/>
</dbReference>
<keyword evidence="6" id="KW-0378">Hydrolase</keyword>
<dbReference type="RefSeq" id="WP_215612942.1">
    <property type="nucleotide sequence ID" value="NZ_CP076135.1"/>
</dbReference>
<feature type="binding site" evidence="9">
    <location>
        <position position="65"/>
    </location>
    <ligand>
        <name>Ni(2+)</name>
        <dbReference type="ChEBI" id="CHEBI:49786"/>
    </ligand>
</feature>
<keyword evidence="3" id="KW-0645">Protease</keyword>
<dbReference type="FunFam" id="3.40.50.1450:FF:000002">
    <property type="entry name" value="Hydrogenase 1 maturation protease"/>
    <property type="match status" value="1"/>
</dbReference>
<sequence>METPKVLIIGIGNLLWADEGFGVRAVEAMHRLYEWPGNVRLMDGGTQGLYLVQHVREADILIVFDAVDYGLPPGTIKLVEGDEVPKFLGAKKISLHQTGFQEVLATAELLGGATQHLYLIGVQPVELDDFGGSLRDEMKARIGPAIQHAIDFLARFGIGGRLRDVPLLETETLACEHMVMSRYEAQRPSAEDACRFGDPRVLVMTEQADVAAADQQPPQMQGAR</sequence>
<dbReference type="InterPro" id="IPR000671">
    <property type="entry name" value="Peptidase_A31"/>
</dbReference>
<evidence type="ECO:0000256" key="5">
    <source>
        <dbReference type="ARBA" id="ARBA00022750"/>
    </source>
</evidence>
<feature type="binding site" evidence="9">
    <location>
        <position position="96"/>
    </location>
    <ligand>
        <name>Ni(2+)</name>
        <dbReference type="ChEBI" id="CHEBI:49786"/>
    </ligand>
</feature>
<protein>
    <recommendedName>
        <fullName evidence="8">Hydrogenase expression/formation protein HupD</fullName>
    </recommendedName>
</protein>
<gene>
    <name evidence="10" type="ORF">KMZ68_20290</name>
</gene>
<feature type="binding site" evidence="9">
    <location>
        <position position="19"/>
    </location>
    <ligand>
        <name>Ni(2+)</name>
        <dbReference type="ChEBI" id="CHEBI:49786"/>
    </ligand>
</feature>
<evidence type="ECO:0000256" key="7">
    <source>
        <dbReference type="ARBA" id="ARBA00058324"/>
    </source>
</evidence>